<feature type="chain" id="PRO_5047009184" evidence="1">
    <location>
        <begin position="21"/>
        <end position="109"/>
    </location>
</feature>
<protein>
    <submittedName>
        <fullName evidence="2">Uncharacterized protein</fullName>
    </submittedName>
</protein>
<organism evidence="2 3">
    <name type="scientific">Methylorubrum aminovorans</name>
    <dbReference type="NCBI Taxonomy" id="269069"/>
    <lineage>
        <taxon>Bacteria</taxon>
        <taxon>Pseudomonadati</taxon>
        <taxon>Pseudomonadota</taxon>
        <taxon>Alphaproteobacteria</taxon>
        <taxon>Hyphomicrobiales</taxon>
        <taxon>Methylobacteriaceae</taxon>
        <taxon>Methylorubrum</taxon>
    </lineage>
</organism>
<sequence length="109" mass="12326">MMKLFCAVIAITTISTTVQAAETCHPGYYCVRMFEAPAEDPNVAWAREENARQRVEAERSSALRRERIDRLDSEWNAYLAGEASRRSRSSQSITVIDSRGNAYFGTVYP</sequence>
<keyword evidence="3" id="KW-1185">Reference proteome</keyword>
<reference evidence="2" key="1">
    <citation type="journal article" date="2021" name="Front. Microbiol.">
        <title>Comprehensive Comparative Genomics and Phenotyping of Methylobacterium Species.</title>
        <authorList>
            <person name="Alessa O."/>
            <person name="Ogura Y."/>
            <person name="Fujitani Y."/>
            <person name="Takami H."/>
            <person name="Hayashi T."/>
            <person name="Sahin N."/>
            <person name="Tani A."/>
        </authorList>
    </citation>
    <scope>NUCLEOTIDE SEQUENCE</scope>
    <source>
        <strain evidence="2">NBRC 15686</strain>
    </source>
</reference>
<feature type="signal peptide" evidence="1">
    <location>
        <begin position="1"/>
        <end position="20"/>
    </location>
</feature>
<evidence type="ECO:0000313" key="2">
    <source>
        <dbReference type="EMBL" id="GJE63202.1"/>
    </source>
</evidence>
<dbReference type="RefSeq" id="WP_343898738.1">
    <property type="nucleotide sequence ID" value="NZ_BAAADH010000020.1"/>
</dbReference>
<dbReference type="EMBL" id="BPRC01000001">
    <property type="protein sequence ID" value="GJE63202.1"/>
    <property type="molecule type" value="Genomic_DNA"/>
</dbReference>
<evidence type="ECO:0000313" key="3">
    <source>
        <dbReference type="Proteomes" id="UP001055039"/>
    </source>
</evidence>
<evidence type="ECO:0000256" key="1">
    <source>
        <dbReference type="SAM" id="SignalP"/>
    </source>
</evidence>
<proteinExistence type="predicted"/>
<gene>
    <name evidence="2" type="ORF">LNAOJCKE_0396</name>
</gene>
<comment type="caution">
    <text evidence="2">The sequence shown here is derived from an EMBL/GenBank/DDBJ whole genome shotgun (WGS) entry which is preliminary data.</text>
</comment>
<name>A0ABQ4U9S2_9HYPH</name>
<accession>A0ABQ4U9S2</accession>
<keyword evidence="1" id="KW-0732">Signal</keyword>
<dbReference type="Proteomes" id="UP001055039">
    <property type="component" value="Unassembled WGS sequence"/>
</dbReference>
<reference evidence="2" key="2">
    <citation type="submission" date="2021-08" db="EMBL/GenBank/DDBJ databases">
        <authorList>
            <person name="Tani A."/>
            <person name="Ola A."/>
            <person name="Ogura Y."/>
            <person name="Katsura K."/>
            <person name="Hayashi T."/>
        </authorList>
    </citation>
    <scope>NUCLEOTIDE SEQUENCE</scope>
    <source>
        <strain evidence="2">NBRC 15686</strain>
    </source>
</reference>